<keyword evidence="1" id="KW-0547">Nucleotide-binding</keyword>
<dbReference type="RefSeq" id="WP_185674934.1">
    <property type="nucleotide sequence ID" value="NZ_JACHVB010000020.1"/>
</dbReference>
<keyword evidence="6" id="KW-1185">Reference proteome</keyword>
<dbReference type="PANTHER" id="PTHR42759:SF1">
    <property type="entry name" value="MAGNESIUM-CHELATASE SUBUNIT CHLD"/>
    <property type="match status" value="1"/>
</dbReference>
<dbReference type="CDD" id="cd00009">
    <property type="entry name" value="AAA"/>
    <property type="match status" value="1"/>
</dbReference>
<evidence type="ECO:0000259" key="4">
    <source>
        <dbReference type="SMART" id="SM00382"/>
    </source>
</evidence>
<dbReference type="SMART" id="SM00382">
    <property type="entry name" value="AAA"/>
    <property type="match status" value="1"/>
</dbReference>
<dbReference type="InterPro" id="IPR011703">
    <property type="entry name" value="ATPase_AAA-3"/>
</dbReference>
<dbReference type="Gene3D" id="3.40.50.300">
    <property type="entry name" value="P-loop containing nucleotide triphosphate hydrolases"/>
    <property type="match status" value="1"/>
</dbReference>
<organism evidence="5 6">
    <name type="scientific">Ruficoccus amylovorans</name>
    <dbReference type="NCBI Taxonomy" id="1804625"/>
    <lineage>
        <taxon>Bacteria</taxon>
        <taxon>Pseudomonadati</taxon>
        <taxon>Verrucomicrobiota</taxon>
        <taxon>Opitutia</taxon>
        <taxon>Puniceicoccales</taxon>
        <taxon>Cerasicoccaceae</taxon>
        <taxon>Ruficoccus</taxon>
    </lineage>
</organism>
<evidence type="ECO:0000313" key="5">
    <source>
        <dbReference type="EMBL" id="MBC2593947.1"/>
    </source>
</evidence>
<evidence type="ECO:0000313" key="6">
    <source>
        <dbReference type="Proteomes" id="UP000546464"/>
    </source>
</evidence>
<sequence length="334" mass="36749">MPTSAPADQTGDPEVVHQLFETVRAEVGKVIVGQDEIVRLLLLSLFARGHCLLVGVPGLAKTLLVRTLAQTLDLSFGRIQFTPDLMPSDILGSELLHEHEQRLQFEFKPGPVFTNLLLADEINRTPPKTQAALLEAMQERSVTTAGKSRPLPNPFLVVATQNPIEQEGTYPLPEAQLDRFMFSLHLDYPSREEEIEIVRRTTYESEPQAGKTIGAAQILQADELLRALPVSEHVLGYAVDLVKATRPGSVNAPSVTNDFVEWGAGPRASQYLILGAKAMALFNGRPTPEISDVREVALPVLRHRVIGNYRATGEGKSSSDILREILKIVPEPVY</sequence>
<dbReference type="GO" id="GO:0016887">
    <property type="term" value="F:ATP hydrolysis activity"/>
    <property type="evidence" value="ECO:0007669"/>
    <property type="project" value="InterPro"/>
</dbReference>
<dbReference type="PIRSF" id="PIRSF002849">
    <property type="entry name" value="AAA_ATPase_chaperone_MoxR_prd"/>
    <property type="match status" value="1"/>
</dbReference>
<dbReference type="GO" id="GO:0005524">
    <property type="term" value="F:ATP binding"/>
    <property type="evidence" value="ECO:0007669"/>
    <property type="project" value="UniProtKB-KW"/>
</dbReference>
<comment type="similarity">
    <text evidence="3">Belongs to the MoxR family.</text>
</comment>
<protein>
    <submittedName>
        <fullName evidence="5">MoxR family ATPase</fullName>
    </submittedName>
</protein>
<dbReference type="SUPFAM" id="SSF52540">
    <property type="entry name" value="P-loop containing nucleoside triphosphate hydrolases"/>
    <property type="match status" value="1"/>
</dbReference>
<dbReference type="FunFam" id="3.40.50.300:FF:000640">
    <property type="entry name" value="MoxR family ATPase"/>
    <property type="match status" value="1"/>
</dbReference>
<dbReference type="InterPro" id="IPR027417">
    <property type="entry name" value="P-loop_NTPase"/>
</dbReference>
<evidence type="ECO:0000256" key="1">
    <source>
        <dbReference type="ARBA" id="ARBA00022741"/>
    </source>
</evidence>
<dbReference type="InterPro" id="IPR003593">
    <property type="entry name" value="AAA+_ATPase"/>
</dbReference>
<comment type="caution">
    <text evidence="5">The sequence shown here is derived from an EMBL/GenBank/DDBJ whole genome shotgun (WGS) entry which is preliminary data.</text>
</comment>
<dbReference type="InterPro" id="IPR041628">
    <property type="entry name" value="ChlI/MoxR_AAA_lid"/>
</dbReference>
<reference evidence="5 6" key="1">
    <citation type="submission" date="2020-07" db="EMBL/GenBank/DDBJ databases">
        <authorList>
            <person name="Feng X."/>
        </authorList>
    </citation>
    <scope>NUCLEOTIDE SEQUENCE [LARGE SCALE GENOMIC DNA]</scope>
    <source>
        <strain evidence="5 6">JCM31066</strain>
    </source>
</reference>
<evidence type="ECO:0000256" key="3">
    <source>
        <dbReference type="ARBA" id="ARBA00061607"/>
    </source>
</evidence>
<dbReference type="Pfam" id="PF07726">
    <property type="entry name" value="AAA_3"/>
    <property type="match status" value="1"/>
</dbReference>
<name>A0A842HEE1_9BACT</name>
<dbReference type="Pfam" id="PF17863">
    <property type="entry name" value="AAA_lid_2"/>
    <property type="match status" value="1"/>
</dbReference>
<evidence type="ECO:0000256" key="2">
    <source>
        <dbReference type="ARBA" id="ARBA00022840"/>
    </source>
</evidence>
<dbReference type="Gene3D" id="1.10.8.80">
    <property type="entry name" value="Magnesium chelatase subunit I, C-Terminal domain"/>
    <property type="match status" value="1"/>
</dbReference>
<dbReference type="EMBL" id="JACHVB010000020">
    <property type="protein sequence ID" value="MBC2593947.1"/>
    <property type="molecule type" value="Genomic_DNA"/>
</dbReference>
<proteinExistence type="inferred from homology"/>
<dbReference type="AlphaFoldDB" id="A0A842HEE1"/>
<keyword evidence="2" id="KW-0067">ATP-binding</keyword>
<dbReference type="Proteomes" id="UP000546464">
    <property type="component" value="Unassembled WGS sequence"/>
</dbReference>
<accession>A0A842HEE1</accession>
<gene>
    <name evidence="5" type="ORF">H5P28_06695</name>
</gene>
<feature type="domain" description="AAA+ ATPase" evidence="4">
    <location>
        <begin position="47"/>
        <end position="190"/>
    </location>
</feature>
<dbReference type="InterPro" id="IPR050764">
    <property type="entry name" value="CbbQ/NirQ/NorQ/GpvN"/>
</dbReference>
<dbReference type="PANTHER" id="PTHR42759">
    <property type="entry name" value="MOXR FAMILY PROTEIN"/>
    <property type="match status" value="1"/>
</dbReference>